<accession>A0ABY8UDI7</accession>
<gene>
    <name evidence="2" type="ORF">OEZ85_009641</name>
</gene>
<keyword evidence="3" id="KW-1185">Reference proteome</keyword>
<evidence type="ECO:0008006" key="4">
    <source>
        <dbReference type="Google" id="ProtNLM"/>
    </source>
</evidence>
<sequence>MENYTADRTVATATAEQQQQQQELQASNLESALLLVFRLLPSQELLCHMPLVCKAFRAAAATAYGSRPFSVNSFQLDSSSKTQPLAQWMQRHAALLLNVQLCGFKSGLSATWWDSICSAPYSSLQLCRACLDVPNPEAAAAAGAATQLRRLAVGDGDEAQQRDRVPGQASSTSHASAGPYISNPPTTQHAALPAVPQQLLTRDSGNHLPGGRVLQQQLDGLEVAPSPGRPGLGIEPPACRKKPPSEGCSGFDGGRKA</sequence>
<reference evidence="2 3" key="1">
    <citation type="submission" date="2023-05" db="EMBL/GenBank/DDBJ databases">
        <title>A 100% complete, gapless, phased diploid assembly of the Scenedesmus obliquus UTEX 3031 genome.</title>
        <authorList>
            <person name="Biondi T.C."/>
            <person name="Hanschen E.R."/>
            <person name="Kwon T."/>
            <person name="Eng W."/>
            <person name="Kruse C.P.S."/>
            <person name="Koehler S.I."/>
            <person name="Kunde Y."/>
            <person name="Gleasner C.D."/>
            <person name="You Mak K.T."/>
            <person name="Polle J."/>
            <person name="Hovde B.T."/>
            <person name="Starkenburg S.R."/>
        </authorList>
    </citation>
    <scope>NUCLEOTIDE SEQUENCE [LARGE SCALE GENOMIC DNA]</scope>
    <source>
        <strain evidence="2 3">DOE0152z</strain>
    </source>
</reference>
<feature type="region of interest" description="Disordered" evidence="1">
    <location>
        <begin position="155"/>
        <end position="188"/>
    </location>
</feature>
<evidence type="ECO:0000313" key="3">
    <source>
        <dbReference type="Proteomes" id="UP001244341"/>
    </source>
</evidence>
<dbReference type="Proteomes" id="UP001244341">
    <property type="component" value="Chromosome 9b"/>
</dbReference>
<dbReference type="EMBL" id="CP126216">
    <property type="protein sequence ID" value="WIA18166.1"/>
    <property type="molecule type" value="Genomic_DNA"/>
</dbReference>
<evidence type="ECO:0000256" key="1">
    <source>
        <dbReference type="SAM" id="MobiDB-lite"/>
    </source>
</evidence>
<feature type="region of interest" description="Disordered" evidence="1">
    <location>
        <begin position="218"/>
        <end position="257"/>
    </location>
</feature>
<organism evidence="2 3">
    <name type="scientific">Tetradesmus obliquus</name>
    <name type="common">Green alga</name>
    <name type="synonym">Acutodesmus obliquus</name>
    <dbReference type="NCBI Taxonomy" id="3088"/>
    <lineage>
        <taxon>Eukaryota</taxon>
        <taxon>Viridiplantae</taxon>
        <taxon>Chlorophyta</taxon>
        <taxon>core chlorophytes</taxon>
        <taxon>Chlorophyceae</taxon>
        <taxon>CS clade</taxon>
        <taxon>Sphaeropleales</taxon>
        <taxon>Scenedesmaceae</taxon>
        <taxon>Tetradesmus</taxon>
    </lineage>
</organism>
<protein>
    <recommendedName>
        <fullName evidence="4">F-box domain-containing protein</fullName>
    </recommendedName>
</protein>
<evidence type="ECO:0000313" key="2">
    <source>
        <dbReference type="EMBL" id="WIA18166.1"/>
    </source>
</evidence>
<proteinExistence type="predicted"/>
<name>A0ABY8UDI7_TETOB</name>